<dbReference type="PROSITE" id="PS51767">
    <property type="entry name" value="PEPTIDASE_A1"/>
    <property type="match status" value="1"/>
</dbReference>
<organism evidence="5 6">
    <name type="scientific">Canna indica</name>
    <name type="common">Indian-shot</name>
    <dbReference type="NCBI Taxonomy" id="4628"/>
    <lineage>
        <taxon>Eukaryota</taxon>
        <taxon>Viridiplantae</taxon>
        <taxon>Streptophyta</taxon>
        <taxon>Embryophyta</taxon>
        <taxon>Tracheophyta</taxon>
        <taxon>Spermatophyta</taxon>
        <taxon>Magnoliopsida</taxon>
        <taxon>Liliopsida</taxon>
        <taxon>Zingiberales</taxon>
        <taxon>Cannaceae</taxon>
        <taxon>Canna</taxon>
    </lineage>
</organism>
<dbReference type="InterPro" id="IPR033121">
    <property type="entry name" value="PEPTIDASE_A1"/>
</dbReference>
<feature type="domain" description="Peptidase A1" evidence="4">
    <location>
        <begin position="177"/>
        <end position="517"/>
    </location>
</feature>
<gene>
    <name evidence="5" type="ORF">Cni_G04720</name>
</gene>
<evidence type="ECO:0000313" key="6">
    <source>
        <dbReference type="Proteomes" id="UP001327560"/>
    </source>
</evidence>
<evidence type="ECO:0000256" key="1">
    <source>
        <dbReference type="ARBA" id="ARBA00007447"/>
    </source>
</evidence>
<feature type="active site" evidence="2">
    <location>
        <position position="400"/>
    </location>
</feature>
<feature type="active site" evidence="2">
    <location>
        <position position="195"/>
    </location>
</feature>
<dbReference type="PANTHER" id="PTHR13683">
    <property type="entry name" value="ASPARTYL PROTEASES"/>
    <property type="match status" value="1"/>
</dbReference>
<sequence length="521" mass="55780">MAAENPQSRRRFLLFLFSVLMICLSPTMSHRQNLQLKTGSRITTTTTFNVSASLAEARRAVSFDTTSSDRLLPSPSSSSSISSYAMTLPLFSRDFFPSADGYDTQRHRDYEALTLERFARDAARVRSIASRLALAVGGMSSSDLNALLAEEKVVWRSARGWLNGSIVSGGSTGSGEYFSRVRIGTPGTELYMVLDTGSDVNWIQCLPCADCYEQVDPIFDPSASSSYAPLSCQSSQCRSLNISSCVKTARKRRCLYQSTYGDGSYSIGEFVKETITFGSSVRVSGVAIGCGFDNGGNLKGAAGLLGLGGGPLSFISQIAARSFSYCLVDRDSDASSILNISVADSATREPVTAPLVRNPRLSTFRYVEVTGMSVGGKMLPVPPSEFAVDEGSGKGGVVVDSGTVVTRLSPPVYTALRDAFRAAMGKKLPMVEGRFMLDTCYNLSGRTSVKVPTVMFHFPRGQALPLLAKNCLVSLDGAGTYCLAFAPTTVPFSVIGNIQQQGIRVSYDLANNLVGFAPNAC</sequence>
<dbReference type="Gene3D" id="2.40.70.10">
    <property type="entry name" value="Acid Proteases"/>
    <property type="match status" value="2"/>
</dbReference>
<protein>
    <recommendedName>
        <fullName evidence="4">Peptidase A1 domain-containing protein</fullName>
    </recommendedName>
</protein>
<accession>A0AAQ3JVB1</accession>
<reference evidence="5 6" key="1">
    <citation type="submission" date="2023-10" db="EMBL/GenBank/DDBJ databases">
        <title>Chromosome-scale genome assembly provides insights into flower coloration mechanisms of Canna indica.</title>
        <authorList>
            <person name="Li C."/>
        </authorList>
    </citation>
    <scope>NUCLEOTIDE SEQUENCE [LARGE SCALE GENOMIC DNA]</scope>
    <source>
        <tissue evidence="5">Flower</tissue>
    </source>
</reference>
<dbReference type="Pfam" id="PF14541">
    <property type="entry name" value="TAXi_C"/>
    <property type="match status" value="1"/>
</dbReference>
<dbReference type="GO" id="GO:0006508">
    <property type="term" value="P:proteolysis"/>
    <property type="evidence" value="ECO:0007669"/>
    <property type="project" value="InterPro"/>
</dbReference>
<keyword evidence="6" id="KW-1185">Reference proteome</keyword>
<keyword evidence="3" id="KW-0732">Signal</keyword>
<dbReference type="PANTHER" id="PTHR13683:SF775">
    <property type="entry name" value="EUKARYOTIC ASPARTYL PROTEASE FAMILY PROTEIN"/>
    <property type="match status" value="1"/>
</dbReference>
<evidence type="ECO:0000256" key="3">
    <source>
        <dbReference type="SAM" id="SignalP"/>
    </source>
</evidence>
<dbReference type="SUPFAM" id="SSF50630">
    <property type="entry name" value="Acid proteases"/>
    <property type="match status" value="1"/>
</dbReference>
<dbReference type="InterPro" id="IPR032799">
    <property type="entry name" value="TAXi_C"/>
</dbReference>
<dbReference type="EMBL" id="CP136891">
    <property type="protein sequence ID" value="WOK96013.1"/>
    <property type="molecule type" value="Genomic_DNA"/>
</dbReference>
<feature type="chain" id="PRO_5042931828" description="Peptidase A1 domain-containing protein" evidence="3">
    <location>
        <begin position="30"/>
        <end position="521"/>
    </location>
</feature>
<name>A0AAQ3JVB1_9LILI</name>
<comment type="similarity">
    <text evidence="1">Belongs to the peptidase A1 family.</text>
</comment>
<dbReference type="FunFam" id="2.40.70.10:FF:000031">
    <property type="entry name" value="Aspartyl protease AED1"/>
    <property type="match status" value="1"/>
</dbReference>
<dbReference type="InterPro" id="IPR032861">
    <property type="entry name" value="TAXi_N"/>
</dbReference>
<dbReference type="AlphaFoldDB" id="A0AAQ3JVB1"/>
<dbReference type="InterPro" id="IPR021109">
    <property type="entry name" value="Peptidase_aspartic_dom_sf"/>
</dbReference>
<evidence type="ECO:0000313" key="5">
    <source>
        <dbReference type="EMBL" id="WOK96013.1"/>
    </source>
</evidence>
<evidence type="ECO:0000259" key="4">
    <source>
        <dbReference type="PROSITE" id="PS51767"/>
    </source>
</evidence>
<dbReference type="GO" id="GO:0004190">
    <property type="term" value="F:aspartic-type endopeptidase activity"/>
    <property type="evidence" value="ECO:0007669"/>
    <property type="project" value="InterPro"/>
</dbReference>
<proteinExistence type="inferred from homology"/>
<dbReference type="Proteomes" id="UP001327560">
    <property type="component" value="Chromosome 2"/>
</dbReference>
<feature type="signal peptide" evidence="3">
    <location>
        <begin position="1"/>
        <end position="29"/>
    </location>
</feature>
<dbReference type="Pfam" id="PF14543">
    <property type="entry name" value="TAXi_N"/>
    <property type="match status" value="1"/>
</dbReference>
<dbReference type="InterPro" id="IPR001461">
    <property type="entry name" value="Aspartic_peptidase_A1"/>
</dbReference>
<evidence type="ECO:0000256" key="2">
    <source>
        <dbReference type="PIRSR" id="PIRSR601461-1"/>
    </source>
</evidence>